<feature type="compositionally biased region" description="Basic and acidic residues" evidence="1">
    <location>
        <begin position="459"/>
        <end position="471"/>
    </location>
</feature>
<dbReference type="OMA" id="HARRIDC"/>
<dbReference type="VEuPathDB" id="FungiDB:HCDG_09513"/>
<reference evidence="4" key="1">
    <citation type="submission" date="2009-05" db="EMBL/GenBank/DDBJ databases">
        <title>The genome sequence of Ajellomyces capsulatus strain H143.</title>
        <authorList>
            <person name="Champion M."/>
            <person name="Cuomo C.A."/>
            <person name="Ma L.-J."/>
            <person name="Henn M.R."/>
            <person name="Sil A."/>
            <person name="Goldman B."/>
            <person name="Young S.K."/>
            <person name="Kodira C.D."/>
            <person name="Zeng Q."/>
            <person name="Koehrsen M."/>
            <person name="Alvarado L."/>
            <person name="Berlin A.M."/>
            <person name="Borenstein D."/>
            <person name="Chen Z."/>
            <person name="Engels R."/>
            <person name="Freedman E."/>
            <person name="Gellesch M."/>
            <person name="Goldberg J."/>
            <person name="Griggs A."/>
            <person name="Gujja S."/>
            <person name="Heiman D.I."/>
            <person name="Hepburn T.A."/>
            <person name="Howarth C."/>
            <person name="Jen D."/>
            <person name="Larson L."/>
            <person name="Lewis B."/>
            <person name="Mehta T."/>
            <person name="Park D."/>
            <person name="Pearson M."/>
            <person name="Roberts A."/>
            <person name="Saif S."/>
            <person name="Shea T.D."/>
            <person name="Shenoy N."/>
            <person name="Sisk P."/>
            <person name="Stolte C."/>
            <person name="Sykes S."/>
            <person name="Walk T."/>
            <person name="White J."/>
            <person name="Yandava C."/>
            <person name="Klein B."/>
            <person name="McEwen J.G."/>
            <person name="Puccia R."/>
            <person name="Goldman G.H."/>
            <person name="Felipe M.S."/>
            <person name="Nino-Vega G."/>
            <person name="San-Blas G."/>
            <person name="Taylor J.W."/>
            <person name="Mendoza L."/>
            <person name="Galagan J.E."/>
            <person name="Nusbaum C."/>
            <person name="Birren B.W."/>
        </authorList>
    </citation>
    <scope>NUCLEOTIDE SEQUENCE [LARGE SCALE GENOMIC DNA]</scope>
    <source>
        <strain evidence="4">H143</strain>
    </source>
</reference>
<dbReference type="Pfam" id="PF13391">
    <property type="entry name" value="HNH_2"/>
    <property type="match status" value="1"/>
</dbReference>
<dbReference type="OrthoDB" id="10281458at2759"/>
<dbReference type="AlphaFoldDB" id="C6HTI2"/>
<evidence type="ECO:0000313" key="3">
    <source>
        <dbReference type="EMBL" id="EER36373.1"/>
    </source>
</evidence>
<feature type="compositionally biased region" description="Low complexity" evidence="1">
    <location>
        <begin position="419"/>
        <end position="434"/>
    </location>
</feature>
<proteinExistence type="predicted"/>
<name>C6HTI2_AJECH</name>
<protein>
    <recommendedName>
        <fullName evidence="2">HNH nuclease domain-containing protein</fullName>
    </recommendedName>
</protein>
<feature type="region of interest" description="Disordered" evidence="1">
    <location>
        <begin position="402"/>
        <end position="482"/>
    </location>
</feature>
<dbReference type="InterPro" id="IPR003615">
    <property type="entry name" value="HNH_nuc"/>
</dbReference>
<sequence>MALESVFAGLPPSYVECEKLDAEKLFMQSDRLVLEEEKNTYILDTARFQNAILKFLSQMSTHGRYSYDLSFVVIAKHMNNAARAEKFLDHIHSAISASNIPYLDSLTKGINWGINAMFHSTNELHTAYNSIQRNEMKRAHDTMIATINILGDHVFTPPAKPPGLPTQLGVYKSRVILRTGGACELTGARFIRRTDSLMAANCIAAHIIPKRMCVFSDEGSGVFAWLVLALILSQEQFNMVWNECSVQDSNNPDNLLLLLNEIELVYDQAYFRLFYSNPKHTVYPLLRCDYLGAMETGCKLSMCFEWLVEEPFQRNHWHARRIDCPEDGSKSVVPPMSMGVIGSAPAVVDYISFESTVPNPSPVLLDAHNLMASLYQQLTPYRKPGRHEFPVNQYDLWRNFIRPETPGEKSGSRQRSRGSGRSSFSDSRSVYPSRQQNSRGGRDLGFCSYSTEPQSLRDGAYHDFDKHHSLGDDPTETGPDNDINFQQAINQYLEKSGSLWIDEMYRGDIPDEEGEPSYAEYLRYNAFIPAWRDSIISMKGQ</sequence>
<dbReference type="HOGENOM" id="CLU_503401_0_0_1"/>
<gene>
    <name evidence="3" type="ORF">HCDG_09513</name>
</gene>
<feature type="domain" description="HNH nuclease" evidence="2">
    <location>
        <begin position="183"/>
        <end position="271"/>
    </location>
</feature>
<organism evidence="3 4">
    <name type="scientific">Ajellomyces capsulatus (strain H143)</name>
    <name type="common">Darling's disease fungus</name>
    <name type="synonym">Histoplasma capsulatum</name>
    <dbReference type="NCBI Taxonomy" id="544712"/>
    <lineage>
        <taxon>Eukaryota</taxon>
        <taxon>Fungi</taxon>
        <taxon>Dikarya</taxon>
        <taxon>Ascomycota</taxon>
        <taxon>Pezizomycotina</taxon>
        <taxon>Eurotiomycetes</taxon>
        <taxon>Eurotiomycetidae</taxon>
        <taxon>Onygenales</taxon>
        <taxon>Ajellomycetaceae</taxon>
        <taxon>Histoplasma</taxon>
    </lineage>
</organism>
<dbReference type="Proteomes" id="UP000002624">
    <property type="component" value="Unassembled WGS sequence"/>
</dbReference>
<evidence type="ECO:0000313" key="4">
    <source>
        <dbReference type="Proteomes" id="UP000002624"/>
    </source>
</evidence>
<evidence type="ECO:0000259" key="2">
    <source>
        <dbReference type="Pfam" id="PF13391"/>
    </source>
</evidence>
<accession>C6HTI2</accession>
<evidence type="ECO:0000256" key="1">
    <source>
        <dbReference type="SAM" id="MobiDB-lite"/>
    </source>
</evidence>
<dbReference type="EMBL" id="GG692443">
    <property type="protein sequence ID" value="EER36373.1"/>
    <property type="molecule type" value="Genomic_DNA"/>
</dbReference>